<proteinExistence type="inferred from homology"/>
<evidence type="ECO:0000313" key="4">
    <source>
        <dbReference type="Proteomes" id="UP001501237"/>
    </source>
</evidence>
<evidence type="ECO:0000256" key="1">
    <source>
        <dbReference type="ARBA" id="ARBA00007689"/>
    </source>
</evidence>
<dbReference type="SUPFAM" id="SSF54909">
    <property type="entry name" value="Dimeric alpha+beta barrel"/>
    <property type="match status" value="1"/>
</dbReference>
<dbReference type="Gene3D" id="3.30.70.1060">
    <property type="entry name" value="Dimeric alpha+beta barrel"/>
    <property type="match status" value="1"/>
</dbReference>
<comment type="caution">
    <text evidence="3">The sequence shown here is derived from an EMBL/GenBank/DDBJ whole genome shotgun (WGS) entry which is preliminary data.</text>
</comment>
<dbReference type="RefSeq" id="WP_344839202.1">
    <property type="nucleotide sequence ID" value="NZ_BAAAUV010000043.1"/>
</dbReference>
<evidence type="ECO:0000259" key="2">
    <source>
        <dbReference type="Pfam" id="PF03795"/>
    </source>
</evidence>
<gene>
    <name evidence="3" type="ORF">GCM10010468_78170</name>
</gene>
<dbReference type="Pfam" id="PF03795">
    <property type="entry name" value="YCII"/>
    <property type="match status" value="1"/>
</dbReference>
<organism evidence="3 4">
    <name type="scientific">Actinocorallia longicatena</name>
    <dbReference type="NCBI Taxonomy" id="111803"/>
    <lineage>
        <taxon>Bacteria</taxon>
        <taxon>Bacillati</taxon>
        <taxon>Actinomycetota</taxon>
        <taxon>Actinomycetes</taxon>
        <taxon>Streptosporangiales</taxon>
        <taxon>Thermomonosporaceae</taxon>
        <taxon>Actinocorallia</taxon>
    </lineage>
</organism>
<dbReference type="InterPro" id="IPR011008">
    <property type="entry name" value="Dimeric_a/b-barrel"/>
</dbReference>
<evidence type="ECO:0000313" key="3">
    <source>
        <dbReference type="EMBL" id="GAA3241077.1"/>
    </source>
</evidence>
<name>A0ABP6QLY5_9ACTN</name>
<comment type="similarity">
    <text evidence="1">Belongs to the YciI family.</text>
</comment>
<keyword evidence="4" id="KW-1185">Reference proteome</keyword>
<feature type="domain" description="YCII-related" evidence="2">
    <location>
        <begin position="53"/>
        <end position="100"/>
    </location>
</feature>
<dbReference type="InterPro" id="IPR005545">
    <property type="entry name" value="YCII"/>
</dbReference>
<dbReference type="PANTHER" id="PTHR35174:SF3">
    <property type="entry name" value="BLL7171 PROTEIN"/>
    <property type="match status" value="1"/>
</dbReference>
<reference evidence="4" key="1">
    <citation type="journal article" date="2019" name="Int. J. Syst. Evol. Microbiol.">
        <title>The Global Catalogue of Microorganisms (GCM) 10K type strain sequencing project: providing services to taxonomists for standard genome sequencing and annotation.</title>
        <authorList>
            <consortium name="The Broad Institute Genomics Platform"/>
            <consortium name="The Broad Institute Genome Sequencing Center for Infectious Disease"/>
            <person name="Wu L."/>
            <person name="Ma J."/>
        </authorList>
    </citation>
    <scope>NUCLEOTIDE SEQUENCE [LARGE SCALE GENOMIC DNA]</scope>
    <source>
        <strain evidence="4">JCM 9377</strain>
    </source>
</reference>
<dbReference type="EMBL" id="BAAAUV010000043">
    <property type="protein sequence ID" value="GAA3241077.1"/>
    <property type="molecule type" value="Genomic_DNA"/>
</dbReference>
<dbReference type="Proteomes" id="UP001501237">
    <property type="component" value="Unassembled WGS sequence"/>
</dbReference>
<sequence>MKFLLLVRVHEDLAPGEFVDPEPWIAEAGTRRLEGGPLAWKSDATTVRDSGALVSDGPFAETKEQVAGYDVLECADLAEAVAIAARHPVAAFGAIEVRPFWTA</sequence>
<protein>
    <recommendedName>
        <fullName evidence="2">YCII-related domain-containing protein</fullName>
    </recommendedName>
</protein>
<accession>A0ABP6QLY5</accession>
<dbReference type="PANTHER" id="PTHR35174">
    <property type="entry name" value="BLL7171 PROTEIN-RELATED"/>
    <property type="match status" value="1"/>
</dbReference>